<accession>A0A0D6LUI8</accession>
<dbReference type="EMBL" id="KE124973">
    <property type="protein sequence ID" value="EPB73736.1"/>
    <property type="molecule type" value="Genomic_DNA"/>
</dbReference>
<evidence type="ECO:0000313" key="1">
    <source>
        <dbReference type="EMBL" id="EPB73736.1"/>
    </source>
</evidence>
<keyword evidence="2" id="KW-1185">Reference proteome</keyword>
<gene>
    <name evidence="1" type="ORF">ANCCEY_07173</name>
</gene>
<name>A0A0D6LUI8_9BILA</name>
<proteinExistence type="predicted"/>
<dbReference type="AlphaFoldDB" id="A0A0D6LUI8"/>
<evidence type="ECO:0000313" key="2">
    <source>
        <dbReference type="Proteomes" id="UP000054495"/>
    </source>
</evidence>
<sequence>MEKYRDEYGEDGGNLPKQEQKEIILRLRRPSEPMDWGVRLLKIHMPLQQPTILRVDDCKMSEDVQ</sequence>
<dbReference type="Proteomes" id="UP000054495">
    <property type="component" value="Unassembled WGS sequence"/>
</dbReference>
<reference evidence="1 2" key="1">
    <citation type="submission" date="2013-05" db="EMBL/GenBank/DDBJ databases">
        <title>Draft genome of the parasitic nematode Anyclostoma ceylanicum.</title>
        <authorList>
            <person name="Mitreva M."/>
        </authorList>
    </citation>
    <scope>NUCLEOTIDE SEQUENCE [LARGE SCALE GENOMIC DNA]</scope>
</reference>
<protein>
    <submittedName>
        <fullName evidence="1">Uncharacterized protein</fullName>
    </submittedName>
</protein>
<organism evidence="1 2">
    <name type="scientific">Ancylostoma ceylanicum</name>
    <dbReference type="NCBI Taxonomy" id="53326"/>
    <lineage>
        <taxon>Eukaryota</taxon>
        <taxon>Metazoa</taxon>
        <taxon>Ecdysozoa</taxon>
        <taxon>Nematoda</taxon>
        <taxon>Chromadorea</taxon>
        <taxon>Rhabditida</taxon>
        <taxon>Rhabditina</taxon>
        <taxon>Rhabditomorpha</taxon>
        <taxon>Strongyloidea</taxon>
        <taxon>Ancylostomatidae</taxon>
        <taxon>Ancylostomatinae</taxon>
        <taxon>Ancylostoma</taxon>
    </lineage>
</organism>